<accession>G2SY64</accession>
<dbReference type="CDD" id="cd09757">
    <property type="entry name" value="Cas8c_I-C"/>
    <property type="match status" value="1"/>
</dbReference>
<dbReference type="eggNOG" id="ENOG502Z7WH">
    <property type="taxonomic scope" value="Bacteria"/>
</dbReference>
<reference evidence="1 2" key="1">
    <citation type="journal article" date="2015" name="Genome Announc.">
        <title>Complete genome sequence of the human gut symbiont Roseburia hominis.</title>
        <authorList>
            <person name="Travis A.J."/>
            <person name="Kelly D."/>
            <person name="Flint H.J."/>
            <person name="Aminov R.I."/>
        </authorList>
    </citation>
    <scope>NUCLEOTIDE SEQUENCE [LARGE SCALE GENOMIC DNA]</scope>
    <source>
        <strain evidence="2">DSM 16839 / JCM 17582 / NCIMB 14029 / A2-183</strain>
    </source>
</reference>
<dbReference type="EMBL" id="CP003040">
    <property type="protein sequence ID" value="AEN97652.1"/>
    <property type="molecule type" value="Genomic_DNA"/>
</dbReference>
<dbReference type="STRING" id="585394.RHOM_12720"/>
<dbReference type="OrthoDB" id="9778918at2"/>
<dbReference type="BioCyc" id="RHOM585394:G1H02-2533-MONOMER"/>
<dbReference type="HOGENOM" id="CLU_031037_0_0_9"/>
<name>G2SY64_ROSHA</name>
<evidence type="ECO:0000313" key="1">
    <source>
        <dbReference type="EMBL" id="AEN97652.1"/>
    </source>
</evidence>
<dbReference type="GeneID" id="93724270"/>
<keyword evidence="2" id="KW-1185">Reference proteome</keyword>
<dbReference type="NCBIfam" id="TIGR01863">
    <property type="entry name" value="cas_Csd1"/>
    <property type="match status" value="1"/>
</dbReference>
<dbReference type="KEGG" id="rho:RHOM_12720"/>
<dbReference type="Proteomes" id="UP000008178">
    <property type="component" value="Chromosome"/>
</dbReference>
<protein>
    <submittedName>
        <fullName evidence="1">CRISPR-associated protein, Csd1 family</fullName>
    </submittedName>
</protein>
<dbReference type="AlphaFoldDB" id="G2SY64"/>
<sequence length="583" mass="65499">MILQALVEHYEDLLKQGRIAKPGWGKVKVSYGLNLDRQGHVLGLIPLKVAQETGGSKKKTVFVARMMEVPHPEKRSVAVCPNFLCDNATYILGVDEKGKPERTSQCYEACMEKHMELLSDIHTPAAEAICHYFEYWSPDAARQCTDIEDNWSDLMAGVNLLFYYEGEAVTEDPAIREAWQQFYDRKDESGQTLCLVTGKKDKLAVLHPSIKGVRGAQAMGASLVSFNAASFCSYEKEQGANAPVGEYAAFAYTTALNELLNDRAHTGTIGDTTVVCWAEGGESLYQDVGMMAMFGLTDESGMTDGELRAIIGKVANGEPVQIEDIRLDPDRHFYVLGLAPNAARLTVRFFMRDSFGTMIRHVNEHQERLRIVNARQKEYPIIPIWKLMSETVNQNARDKSPSPQMAADTLKAVLTGGKYPASLLNAVMLRIRAEHRITRERAAMIKAYYLKNENKDCPKEVLQEMINEESKNVPYTLGRLFAVLEHLQQEANPGINTTIKDKYFNSAAATPAQIFPLLLNLAQKHLRKLANEGHKVYFNRQIGKLAEVIGESFPKRLNLPEQGAFQLGYYCQTQKRYTKKEEN</sequence>
<dbReference type="RefSeq" id="WP_014080658.1">
    <property type="nucleotide sequence ID" value="NC_015977.1"/>
</dbReference>
<dbReference type="Pfam" id="PF09709">
    <property type="entry name" value="Cas_Csd1"/>
    <property type="match status" value="1"/>
</dbReference>
<organism evidence="1 2">
    <name type="scientific">Roseburia hominis (strain DSM 16839 / JCM 17582 / NCIMB 14029 / A2-183)</name>
    <dbReference type="NCBI Taxonomy" id="585394"/>
    <lineage>
        <taxon>Bacteria</taxon>
        <taxon>Bacillati</taxon>
        <taxon>Bacillota</taxon>
        <taxon>Clostridia</taxon>
        <taxon>Lachnospirales</taxon>
        <taxon>Lachnospiraceae</taxon>
        <taxon>Roseburia</taxon>
    </lineage>
</organism>
<gene>
    <name evidence="1" type="ordered locus">RHOM_12720</name>
</gene>
<dbReference type="InterPro" id="IPR010144">
    <property type="entry name" value="CRISPR-assoc_prot_Csd1-typ"/>
</dbReference>
<evidence type="ECO:0000313" key="2">
    <source>
        <dbReference type="Proteomes" id="UP000008178"/>
    </source>
</evidence>
<proteinExistence type="predicted"/>